<comment type="caution">
    <text evidence="5">The sequence shown here is derived from an EMBL/GenBank/DDBJ whole genome shotgun (WGS) entry which is preliminary data.</text>
</comment>
<accession>A0A7I8WCW6</accession>
<sequence>MCTLCNTESAIIKRATNDSCPGCCLACPCSDEPTTSQLIFKIVERISSLKRQRLPATQNFKPNLAETNPAEFHRRVTDRLNDYLRRSRESRDHLRRLKDESEDDRPLQNSTVDYSSSDNSLIHPDDPQNILDEHVFRVFSKRELEEASLSARGTDSGVSLGYDNMKRLISPIESFPFSYSSDHHLKIFPTRNRVLEWMMNKAKIEEESTVVGYFLFNEEIPYKFRMPGRNITLAQIKEHIRRGANCRFFVKKHSEEFGVGVVHEEVTNENEPLPLFDGKIVLTINKLD</sequence>
<dbReference type="OrthoDB" id="10007451at2759"/>
<dbReference type="GO" id="GO:0090090">
    <property type="term" value="P:negative regulation of canonical Wnt signaling pathway"/>
    <property type="evidence" value="ECO:0007669"/>
    <property type="project" value="InterPro"/>
</dbReference>
<dbReference type="PANTHER" id="PTHR46102:SF2">
    <property type="entry name" value="AXIN"/>
    <property type="match status" value="1"/>
</dbReference>
<name>A0A7I8WCW6_9ANNE</name>
<reference evidence="5 6" key="1">
    <citation type="submission" date="2020-08" db="EMBL/GenBank/DDBJ databases">
        <authorList>
            <person name="Hejnol A."/>
        </authorList>
    </citation>
    <scope>NUCLEOTIDE SEQUENCE [LARGE SCALE GENOMIC DNA]</scope>
</reference>
<feature type="compositionally biased region" description="Polar residues" evidence="3">
    <location>
        <begin position="107"/>
        <end position="120"/>
    </location>
</feature>
<dbReference type="Pfam" id="PF00778">
    <property type="entry name" value="DIX"/>
    <property type="match status" value="1"/>
</dbReference>
<dbReference type="InterPro" id="IPR029071">
    <property type="entry name" value="Ubiquitin-like_domsf"/>
</dbReference>
<dbReference type="GO" id="GO:0016055">
    <property type="term" value="P:Wnt signaling pathway"/>
    <property type="evidence" value="ECO:0007669"/>
    <property type="project" value="UniProtKB-KW"/>
</dbReference>
<organism evidence="5 6">
    <name type="scientific">Dimorphilus gyrociliatus</name>
    <dbReference type="NCBI Taxonomy" id="2664684"/>
    <lineage>
        <taxon>Eukaryota</taxon>
        <taxon>Metazoa</taxon>
        <taxon>Spiralia</taxon>
        <taxon>Lophotrochozoa</taxon>
        <taxon>Annelida</taxon>
        <taxon>Polychaeta</taxon>
        <taxon>Polychaeta incertae sedis</taxon>
        <taxon>Dinophilidae</taxon>
        <taxon>Dimorphilus</taxon>
    </lineage>
</organism>
<dbReference type="GO" id="GO:0019901">
    <property type="term" value="F:protein kinase binding"/>
    <property type="evidence" value="ECO:0007669"/>
    <property type="project" value="TreeGrafter"/>
</dbReference>
<dbReference type="GO" id="GO:0048468">
    <property type="term" value="P:cell development"/>
    <property type="evidence" value="ECO:0007669"/>
    <property type="project" value="TreeGrafter"/>
</dbReference>
<dbReference type="SMART" id="SM00021">
    <property type="entry name" value="DAX"/>
    <property type="match status" value="1"/>
</dbReference>
<dbReference type="InterPro" id="IPR043581">
    <property type="entry name" value="Axin-like"/>
</dbReference>
<dbReference type="Proteomes" id="UP000549394">
    <property type="component" value="Unassembled WGS sequence"/>
</dbReference>
<feature type="region of interest" description="Disordered" evidence="3">
    <location>
        <begin position="94"/>
        <end position="125"/>
    </location>
</feature>
<dbReference type="GO" id="GO:0008013">
    <property type="term" value="F:beta-catenin binding"/>
    <property type="evidence" value="ECO:0007669"/>
    <property type="project" value="TreeGrafter"/>
</dbReference>
<evidence type="ECO:0000256" key="2">
    <source>
        <dbReference type="PROSITE-ProRule" id="PRU00069"/>
    </source>
</evidence>
<dbReference type="Gene3D" id="2.40.240.130">
    <property type="match status" value="1"/>
</dbReference>
<dbReference type="GO" id="GO:0005634">
    <property type="term" value="C:nucleus"/>
    <property type="evidence" value="ECO:0007669"/>
    <property type="project" value="TreeGrafter"/>
</dbReference>
<evidence type="ECO:0000313" key="5">
    <source>
        <dbReference type="EMBL" id="CAD5125931.1"/>
    </source>
</evidence>
<evidence type="ECO:0000259" key="4">
    <source>
        <dbReference type="PROSITE" id="PS50841"/>
    </source>
</evidence>
<dbReference type="InterPro" id="IPR001158">
    <property type="entry name" value="DIX"/>
</dbReference>
<dbReference type="PROSITE" id="PS50841">
    <property type="entry name" value="DIX"/>
    <property type="match status" value="1"/>
</dbReference>
<dbReference type="GO" id="GO:0060090">
    <property type="term" value="F:molecular adaptor activity"/>
    <property type="evidence" value="ECO:0007669"/>
    <property type="project" value="TreeGrafter"/>
</dbReference>
<dbReference type="PANTHER" id="PTHR46102">
    <property type="entry name" value="AXIN"/>
    <property type="match status" value="1"/>
</dbReference>
<keyword evidence="1 2" id="KW-0879">Wnt signaling pathway</keyword>
<evidence type="ECO:0000313" key="6">
    <source>
        <dbReference type="Proteomes" id="UP000549394"/>
    </source>
</evidence>
<dbReference type="SUPFAM" id="SSF54236">
    <property type="entry name" value="Ubiquitin-like"/>
    <property type="match status" value="1"/>
</dbReference>
<protein>
    <submittedName>
        <fullName evidence="5">DgyrCDS14112</fullName>
    </submittedName>
</protein>
<dbReference type="GO" id="GO:0031625">
    <property type="term" value="F:ubiquitin protein ligase binding"/>
    <property type="evidence" value="ECO:0007669"/>
    <property type="project" value="TreeGrafter"/>
</dbReference>
<evidence type="ECO:0000256" key="3">
    <source>
        <dbReference type="SAM" id="MobiDB-lite"/>
    </source>
</evidence>
<keyword evidence="6" id="KW-1185">Reference proteome</keyword>
<proteinExistence type="predicted"/>
<dbReference type="AlphaFoldDB" id="A0A7I8WCW6"/>
<feature type="domain" description="DIX" evidence="4">
    <location>
        <begin position="206"/>
        <end position="288"/>
    </location>
</feature>
<dbReference type="EMBL" id="CAJFCJ010000030">
    <property type="protein sequence ID" value="CAD5125931.1"/>
    <property type="molecule type" value="Genomic_DNA"/>
</dbReference>
<dbReference type="GO" id="GO:0032436">
    <property type="term" value="P:positive regulation of proteasomal ubiquitin-dependent protein catabolic process"/>
    <property type="evidence" value="ECO:0007669"/>
    <property type="project" value="TreeGrafter"/>
</dbReference>
<gene>
    <name evidence="5" type="ORF">DGYR_LOCUS13226</name>
</gene>
<dbReference type="GO" id="GO:0030877">
    <property type="term" value="C:beta-catenin destruction complex"/>
    <property type="evidence" value="ECO:0007669"/>
    <property type="project" value="TreeGrafter"/>
</dbReference>
<dbReference type="GO" id="GO:0005886">
    <property type="term" value="C:plasma membrane"/>
    <property type="evidence" value="ECO:0007669"/>
    <property type="project" value="TreeGrafter"/>
</dbReference>
<dbReference type="InterPro" id="IPR038207">
    <property type="entry name" value="DIX_dom_sf"/>
</dbReference>
<evidence type="ECO:0000256" key="1">
    <source>
        <dbReference type="ARBA" id="ARBA00022687"/>
    </source>
</evidence>